<dbReference type="InterPro" id="IPR038521">
    <property type="entry name" value="ThiC/Bza_core_dom"/>
</dbReference>
<evidence type="ECO:0000256" key="1">
    <source>
        <dbReference type="ARBA" id="ARBA00003175"/>
    </source>
</evidence>
<feature type="binding site" evidence="10">
    <location>
        <position position="66"/>
    </location>
    <ligand>
        <name>substrate</name>
    </ligand>
</feature>
<evidence type="ECO:0000256" key="9">
    <source>
        <dbReference type="ARBA" id="ARBA00023239"/>
    </source>
</evidence>
<dbReference type="PANTHER" id="PTHR30557:SF1">
    <property type="entry name" value="PHOSPHOMETHYLPYRIMIDINE SYNTHASE, CHLOROPLASTIC"/>
    <property type="match status" value="1"/>
</dbReference>
<comment type="function">
    <text evidence="1 10">Catalyzes the synthesis of the hydroxymethylpyrimidine phosphate (HMP-P) moiety of thiamine from aminoimidazole ribotide (AIR) in a radical S-adenosyl-L-methionine (SAM)-dependent reaction.</text>
</comment>
<reference evidence="11 12" key="1">
    <citation type="journal article" date="2017" name="Front. Microbiol.">
        <title>Labilibaculum manganireducens gen. nov., sp. nov. and Labilibaculum filiforme sp. nov., Novel Bacteroidetes Isolated from Subsurface Sediments of the Baltic Sea.</title>
        <authorList>
            <person name="Vandieken V."/>
            <person name="Marshall I.P."/>
            <person name="Niemann H."/>
            <person name="Engelen B."/>
            <person name="Cypionka H."/>
        </authorList>
    </citation>
    <scope>NUCLEOTIDE SEQUENCE [LARGE SCALE GENOMIC DNA]</scope>
    <source>
        <strain evidence="11 12">59.16B</strain>
    </source>
</reference>
<feature type="binding site" evidence="10">
    <location>
        <position position="269"/>
    </location>
    <ligand>
        <name>Zn(2+)</name>
        <dbReference type="ChEBI" id="CHEBI:29105"/>
    </ligand>
</feature>
<dbReference type="EC" id="4.1.99.17" evidence="10"/>
<evidence type="ECO:0000313" key="12">
    <source>
        <dbReference type="Proteomes" id="UP000233535"/>
    </source>
</evidence>
<evidence type="ECO:0000256" key="5">
    <source>
        <dbReference type="ARBA" id="ARBA00022833"/>
    </source>
</evidence>
<keyword evidence="8 10" id="KW-0411">Iron-sulfur</keyword>
<keyword evidence="12" id="KW-1185">Reference proteome</keyword>
<evidence type="ECO:0000256" key="3">
    <source>
        <dbReference type="ARBA" id="ARBA00022691"/>
    </source>
</evidence>
<feature type="binding site" evidence="10">
    <location>
        <position position="95"/>
    </location>
    <ligand>
        <name>substrate</name>
    </ligand>
</feature>
<dbReference type="GO" id="GO:0009228">
    <property type="term" value="P:thiamine biosynthetic process"/>
    <property type="evidence" value="ECO:0007669"/>
    <property type="project" value="UniProtKB-UniRule"/>
</dbReference>
<feature type="binding site" evidence="10">
    <location>
        <position position="265"/>
    </location>
    <ligand>
        <name>substrate</name>
    </ligand>
</feature>
<comment type="catalytic activity">
    <reaction evidence="10">
        <text>5-amino-1-(5-phospho-beta-D-ribosyl)imidazole + S-adenosyl-L-methionine = 4-amino-2-methyl-5-(phosphooxymethyl)pyrimidine + CO + 5'-deoxyadenosine + formate + L-methionine + 3 H(+)</text>
        <dbReference type="Rhea" id="RHEA:24840"/>
        <dbReference type="ChEBI" id="CHEBI:15378"/>
        <dbReference type="ChEBI" id="CHEBI:15740"/>
        <dbReference type="ChEBI" id="CHEBI:17245"/>
        <dbReference type="ChEBI" id="CHEBI:17319"/>
        <dbReference type="ChEBI" id="CHEBI:57844"/>
        <dbReference type="ChEBI" id="CHEBI:58354"/>
        <dbReference type="ChEBI" id="CHEBI:59789"/>
        <dbReference type="ChEBI" id="CHEBI:137981"/>
        <dbReference type="EC" id="4.1.99.17"/>
    </reaction>
</comment>
<dbReference type="AlphaFoldDB" id="A0A2N3I0E4"/>
<comment type="similarity">
    <text evidence="10">Belongs to the ThiC family.</text>
</comment>
<dbReference type="GO" id="GO:0009229">
    <property type="term" value="P:thiamine diphosphate biosynthetic process"/>
    <property type="evidence" value="ECO:0007669"/>
    <property type="project" value="UniProtKB-UniRule"/>
</dbReference>
<gene>
    <name evidence="10" type="primary">thiC</name>
    <name evidence="11" type="ORF">BZG02_07155</name>
</gene>
<dbReference type="GO" id="GO:0070284">
    <property type="term" value="F:phosphomethylpyrimidine synthase activity"/>
    <property type="evidence" value="ECO:0007669"/>
    <property type="project" value="UniProtKB-EC"/>
</dbReference>
<dbReference type="RefSeq" id="WP_101260740.1">
    <property type="nucleotide sequence ID" value="NZ_MVDD01000004.1"/>
</dbReference>
<feature type="binding site" evidence="10">
    <location>
        <position position="412"/>
    </location>
    <ligand>
        <name>[4Fe-4S] cluster</name>
        <dbReference type="ChEBI" id="CHEBI:49883"/>
        <note>4Fe-4S-S-AdoMet</note>
    </ligand>
</feature>
<comment type="pathway">
    <text evidence="10">Cofactor biosynthesis; thiamine diphosphate biosynthesis.</text>
</comment>
<keyword evidence="3 10" id="KW-0949">S-adenosyl-L-methionine</keyword>
<dbReference type="Proteomes" id="UP000233535">
    <property type="component" value="Unassembled WGS sequence"/>
</dbReference>
<evidence type="ECO:0000256" key="4">
    <source>
        <dbReference type="ARBA" id="ARBA00022723"/>
    </source>
</evidence>
<comment type="cofactor">
    <cofactor evidence="10">
        <name>[4Fe-4S] cluster</name>
        <dbReference type="ChEBI" id="CHEBI:49883"/>
    </cofactor>
    <text evidence="10">Binds 1 [4Fe-4S] cluster per subunit. The cluster is coordinated with 3 cysteines and an exchangeable S-adenosyl-L-methionine.</text>
</comment>
<evidence type="ECO:0000256" key="7">
    <source>
        <dbReference type="ARBA" id="ARBA00023004"/>
    </source>
</evidence>
<organism evidence="11 12">
    <name type="scientific">Labilibaculum filiforme</name>
    <dbReference type="NCBI Taxonomy" id="1940526"/>
    <lineage>
        <taxon>Bacteria</taxon>
        <taxon>Pseudomonadati</taxon>
        <taxon>Bacteroidota</taxon>
        <taxon>Bacteroidia</taxon>
        <taxon>Marinilabiliales</taxon>
        <taxon>Marinifilaceae</taxon>
        <taxon>Labilibaculum</taxon>
    </lineage>
</organism>
<sequence length="424" mass="46651">MTTQIQKAKEGVITPEMNIVAQQENVDIEWLRNEIALGHIVIPKNKNHDFPVIAIGNGLRTKVNANMGTSEKHCFFKEELEKMDVAIANGADAIMDLSTGGDLHIILQRILQKSSVMVGTVPIYGVATRLLAEGKEIKELDPEDLFREIEIQAKMGVDFMTLHCGVTNVSLSFLENENRVCGIVSRGGALLKRWMKENKKENPLYEQYDRVLDICKQYDVTISLGDGLRPGAGADATDRAQVAELLVLGELVDRAREKGVQIMVEGPGHMPLDQIEANMKLMKRLCGEAPFYVLGPLVTDAAPGYDHIVGAIGGTIAAIHGADFLCYVTPAEHLCLPDVQDVKEGVIASRIAAHAADLVNNVAGARQRDLTVSKARYDLDWETMFQNSIDPVLARKRKMESESSEEDHCTMCGNLCAVKNDKNM</sequence>
<dbReference type="FunFam" id="3.20.20.540:FF:000001">
    <property type="entry name" value="Phosphomethylpyrimidine synthase"/>
    <property type="match status" value="1"/>
</dbReference>
<dbReference type="SFLD" id="SFLDS00113">
    <property type="entry name" value="Radical_SAM_Phosphomethylpyrim"/>
    <property type="match status" value="1"/>
</dbReference>
<dbReference type="HAMAP" id="MF_00089">
    <property type="entry name" value="ThiC"/>
    <property type="match status" value="1"/>
</dbReference>
<dbReference type="Gene3D" id="3.20.20.540">
    <property type="entry name" value="Radical SAM ThiC family, central domain"/>
    <property type="match status" value="1"/>
</dbReference>
<comment type="caution">
    <text evidence="11">The sequence shown here is derived from an EMBL/GenBank/DDBJ whole genome shotgun (WGS) entry which is preliminary data.</text>
</comment>
<evidence type="ECO:0000256" key="8">
    <source>
        <dbReference type="ARBA" id="ARBA00023014"/>
    </source>
</evidence>
<feature type="binding site" evidence="10">
    <location>
        <position position="124"/>
    </location>
    <ligand>
        <name>substrate</name>
    </ligand>
</feature>
<dbReference type="Gene3D" id="6.10.250.620">
    <property type="match status" value="1"/>
</dbReference>
<feature type="binding site" evidence="10">
    <location>
        <begin position="185"/>
        <end position="187"/>
    </location>
    <ligand>
        <name>substrate</name>
    </ligand>
</feature>
<dbReference type="NCBIfam" id="NF009895">
    <property type="entry name" value="PRK13352.1"/>
    <property type="match status" value="1"/>
</dbReference>
<dbReference type="InterPro" id="IPR037509">
    <property type="entry name" value="ThiC"/>
</dbReference>
<accession>A0A2N3I0E4</accession>
<dbReference type="GO" id="GO:0051539">
    <property type="term" value="F:4 iron, 4 sulfur cluster binding"/>
    <property type="evidence" value="ECO:0007669"/>
    <property type="project" value="UniProtKB-KW"/>
</dbReference>
<keyword evidence="7 10" id="KW-0408">Iron</keyword>
<dbReference type="SFLD" id="SFLDF00407">
    <property type="entry name" value="phosphomethylpyrimidine_syntha"/>
    <property type="match status" value="1"/>
</dbReference>
<evidence type="ECO:0000256" key="2">
    <source>
        <dbReference type="ARBA" id="ARBA00022485"/>
    </source>
</evidence>
<feature type="binding site" evidence="10">
    <location>
        <position position="292"/>
    </location>
    <ligand>
        <name>substrate</name>
    </ligand>
</feature>
<evidence type="ECO:0000313" key="11">
    <source>
        <dbReference type="EMBL" id="PKQ63798.1"/>
    </source>
</evidence>
<keyword evidence="6 10" id="KW-0784">Thiamine biosynthesis</keyword>
<dbReference type="EMBL" id="MVDD01000004">
    <property type="protein sequence ID" value="PKQ63798.1"/>
    <property type="molecule type" value="Genomic_DNA"/>
</dbReference>
<protein>
    <recommendedName>
        <fullName evidence="10">Phosphomethylpyrimidine synthase</fullName>
        <ecNumber evidence="10">4.1.99.17</ecNumber>
    </recommendedName>
    <alternativeName>
        <fullName evidence="10">Hydroxymethylpyrimidine phosphate synthase</fullName>
        <shortName evidence="10">HMP-P synthase</shortName>
        <shortName evidence="10">HMP-phosphate synthase</shortName>
        <shortName evidence="10">HMPP synthase</shortName>
    </alternativeName>
    <alternativeName>
        <fullName evidence="10">Thiamine biosynthesis protein ThiC</fullName>
    </alternativeName>
</protein>
<feature type="binding site" evidence="10">
    <location>
        <position position="416"/>
    </location>
    <ligand>
        <name>[4Fe-4S] cluster</name>
        <dbReference type="ChEBI" id="CHEBI:49883"/>
        <note>4Fe-4S-S-AdoMet</note>
    </ligand>
</feature>
<feature type="binding site" evidence="10">
    <location>
        <position position="163"/>
    </location>
    <ligand>
        <name>substrate</name>
    </ligand>
</feature>
<keyword evidence="2 10" id="KW-0004">4Fe-4S</keyword>
<dbReference type="OrthoDB" id="9805897at2"/>
<feature type="binding site" evidence="10">
    <location>
        <position position="409"/>
    </location>
    <ligand>
        <name>[4Fe-4S] cluster</name>
        <dbReference type="ChEBI" id="CHEBI:49883"/>
        <note>4Fe-4S-S-AdoMet</note>
    </ligand>
</feature>
<keyword evidence="9 10" id="KW-0456">Lyase</keyword>
<dbReference type="PANTHER" id="PTHR30557">
    <property type="entry name" value="THIAMINE BIOSYNTHESIS PROTEIN THIC"/>
    <property type="match status" value="1"/>
</dbReference>
<keyword evidence="5 10" id="KW-0862">Zinc</keyword>
<evidence type="ECO:0000256" key="6">
    <source>
        <dbReference type="ARBA" id="ARBA00022977"/>
    </source>
</evidence>
<dbReference type="Pfam" id="PF01964">
    <property type="entry name" value="ThiC_Rad_SAM"/>
    <property type="match status" value="1"/>
</dbReference>
<dbReference type="InterPro" id="IPR002817">
    <property type="entry name" value="ThiC/BzaA/B"/>
</dbReference>
<proteinExistence type="inferred from homology"/>
<dbReference type="GO" id="GO:0008270">
    <property type="term" value="F:zinc ion binding"/>
    <property type="evidence" value="ECO:0007669"/>
    <property type="project" value="UniProtKB-UniRule"/>
</dbReference>
<dbReference type="NCBIfam" id="TIGR00190">
    <property type="entry name" value="thiC"/>
    <property type="match status" value="1"/>
</dbReference>
<keyword evidence="4 10" id="KW-0479">Metal-binding</keyword>
<evidence type="ECO:0000256" key="10">
    <source>
        <dbReference type="HAMAP-Rule" id="MF_00089"/>
    </source>
</evidence>
<dbReference type="SFLD" id="SFLDG01114">
    <property type="entry name" value="phosphomethylpyrimidine_syntha"/>
    <property type="match status" value="1"/>
</dbReference>
<feature type="binding site" evidence="10">
    <location>
        <begin position="226"/>
        <end position="229"/>
    </location>
    <ligand>
        <name>substrate</name>
    </ligand>
</feature>
<name>A0A2N3I0E4_9BACT</name>
<dbReference type="UniPathway" id="UPA00060"/>
<feature type="binding site" evidence="10">
    <location>
        <position position="333"/>
    </location>
    <ligand>
        <name>Zn(2+)</name>
        <dbReference type="ChEBI" id="CHEBI:29105"/>
    </ligand>
</feature>